<dbReference type="EMBL" id="MU863936">
    <property type="protein sequence ID" value="KAK4199153.1"/>
    <property type="molecule type" value="Genomic_DNA"/>
</dbReference>
<dbReference type="InterPro" id="IPR019783">
    <property type="entry name" value="SDO1/SBDS_N"/>
</dbReference>
<reference evidence="2" key="2">
    <citation type="submission" date="2023-05" db="EMBL/GenBank/DDBJ databases">
        <authorList>
            <consortium name="Lawrence Berkeley National Laboratory"/>
            <person name="Steindorff A."/>
            <person name="Hensen N."/>
            <person name="Bonometti L."/>
            <person name="Westerberg I."/>
            <person name="Brannstrom I.O."/>
            <person name="Guillou S."/>
            <person name="Cros-Aarteil S."/>
            <person name="Calhoun S."/>
            <person name="Haridas S."/>
            <person name="Kuo A."/>
            <person name="Mondo S."/>
            <person name="Pangilinan J."/>
            <person name="Riley R."/>
            <person name="Labutti K."/>
            <person name="Andreopoulos B."/>
            <person name="Lipzen A."/>
            <person name="Chen C."/>
            <person name="Yanf M."/>
            <person name="Daum C."/>
            <person name="Ng V."/>
            <person name="Clum A."/>
            <person name="Ohm R."/>
            <person name="Martin F."/>
            <person name="Silar P."/>
            <person name="Natvig D."/>
            <person name="Lalanne C."/>
            <person name="Gautier V."/>
            <person name="Ament-Velasquez S.L."/>
            <person name="Kruys A."/>
            <person name="Hutchinson M.I."/>
            <person name="Powell A.J."/>
            <person name="Barry K."/>
            <person name="Miller A.N."/>
            <person name="Grigoriev I.V."/>
            <person name="Debuchy R."/>
            <person name="Gladieux P."/>
            <person name="Thoren M.H."/>
            <person name="Johannesson H."/>
        </authorList>
    </citation>
    <scope>NUCLEOTIDE SEQUENCE</scope>
    <source>
        <strain evidence="2">CBS 315.58</strain>
    </source>
</reference>
<dbReference type="Proteomes" id="UP001303160">
    <property type="component" value="Unassembled WGS sequence"/>
</dbReference>
<dbReference type="Gene3D" id="3.30.1250.10">
    <property type="entry name" value="Ribosome maturation protein SBDS, N-terminal domain"/>
    <property type="match status" value="1"/>
</dbReference>
<organism evidence="2 3">
    <name type="scientific">Triangularia verruculosa</name>
    <dbReference type="NCBI Taxonomy" id="2587418"/>
    <lineage>
        <taxon>Eukaryota</taxon>
        <taxon>Fungi</taxon>
        <taxon>Dikarya</taxon>
        <taxon>Ascomycota</taxon>
        <taxon>Pezizomycotina</taxon>
        <taxon>Sordariomycetes</taxon>
        <taxon>Sordariomycetidae</taxon>
        <taxon>Sordariales</taxon>
        <taxon>Podosporaceae</taxon>
        <taxon>Triangularia</taxon>
    </lineage>
</organism>
<evidence type="ECO:0000259" key="1">
    <source>
        <dbReference type="Pfam" id="PF01172"/>
    </source>
</evidence>
<dbReference type="Pfam" id="PF01172">
    <property type="entry name" value="SBDS_N"/>
    <property type="match status" value="1"/>
</dbReference>
<comment type="caution">
    <text evidence="2">The sequence shown here is derived from an EMBL/GenBank/DDBJ whole genome shotgun (WGS) entry which is preliminary data.</text>
</comment>
<reference evidence="2" key="1">
    <citation type="journal article" date="2023" name="Mol. Phylogenet. Evol.">
        <title>Genome-scale phylogeny and comparative genomics of the fungal order Sordariales.</title>
        <authorList>
            <person name="Hensen N."/>
            <person name="Bonometti L."/>
            <person name="Westerberg I."/>
            <person name="Brannstrom I.O."/>
            <person name="Guillou S."/>
            <person name="Cros-Aarteil S."/>
            <person name="Calhoun S."/>
            <person name="Haridas S."/>
            <person name="Kuo A."/>
            <person name="Mondo S."/>
            <person name="Pangilinan J."/>
            <person name="Riley R."/>
            <person name="LaButti K."/>
            <person name="Andreopoulos B."/>
            <person name="Lipzen A."/>
            <person name="Chen C."/>
            <person name="Yan M."/>
            <person name="Daum C."/>
            <person name="Ng V."/>
            <person name="Clum A."/>
            <person name="Steindorff A."/>
            <person name="Ohm R.A."/>
            <person name="Martin F."/>
            <person name="Silar P."/>
            <person name="Natvig D.O."/>
            <person name="Lalanne C."/>
            <person name="Gautier V."/>
            <person name="Ament-Velasquez S.L."/>
            <person name="Kruys A."/>
            <person name="Hutchinson M.I."/>
            <person name="Powell A.J."/>
            <person name="Barry K."/>
            <person name="Miller A.N."/>
            <person name="Grigoriev I.V."/>
            <person name="Debuchy R."/>
            <person name="Gladieux P."/>
            <person name="Hiltunen Thoren M."/>
            <person name="Johannesson H."/>
        </authorList>
    </citation>
    <scope>NUCLEOTIDE SEQUENCE</scope>
    <source>
        <strain evidence="2">CBS 315.58</strain>
    </source>
</reference>
<keyword evidence="3" id="KW-1185">Reference proteome</keyword>
<proteinExistence type="predicted"/>
<dbReference type="InterPro" id="IPR036786">
    <property type="entry name" value="Ribosome_mat_SBDS_N_sf"/>
</dbReference>
<gene>
    <name evidence="2" type="ORF">QBC40DRAFT_282603</name>
</gene>
<accession>A0AAN6XFE5</accession>
<feature type="domain" description="Ribosome maturation protein SDO1/SBDS N-terminal" evidence="1">
    <location>
        <begin position="9"/>
        <end position="99"/>
    </location>
</feature>
<name>A0AAN6XFE5_9PEZI</name>
<sequence>MARGEATRAKVFFKGEHDDFVVIVDSAEDYQKWISDRSIPLAQVVSAFKIFATHGHGPSGRLEGASDALLENEFGTSNEDEAVIKILEKGTLQEFEFPERHGVTNQANTSVGTGR</sequence>
<evidence type="ECO:0000313" key="3">
    <source>
        <dbReference type="Proteomes" id="UP001303160"/>
    </source>
</evidence>
<evidence type="ECO:0000313" key="2">
    <source>
        <dbReference type="EMBL" id="KAK4199153.1"/>
    </source>
</evidence>
<protein>
    <submittedName>
        <fullName evidence="2">Ribosome maturation protein</fullName>
    </submittedName>
</protein>
<dbReference type="AlphaFoldDB" id="A0AAN6XFE5"/>
<dbReference type="SUPFAM" id="SSF89895">
    <property type="entry name" value="FYSH domain"/>
    <property type="match status" value="1"/>
</dbReference>